<reference evidence="8" key="1">
    <citation type="journal article" date="2021" name="PeerJ">
        <title>Extensive microbial diversity within the chicken gut microbiome revealed by metagenomics and culture.</title>
        <authorList>
            <person name="Gilroy R."/>
            <person name="Ravi A."/>
            <person name="Getino M."/>
            <person name="Pursley I."/>
            <person name="Horton D.L."/>
            <person name="Alikhan N.F."/>
            <person name="Baker D."/>
            <person name="Gharbi K."/>
            <person name="Hall N."/>
            <person name="Watson M."/>
            <person name="Adriaenssens E.M."/>
            <person name="Foster-Nyarko E."/>
            <person name="Jarju S."/>
            <person name="Secka A."/>
            <person name="Antonio M."/>
            <person name="Oren A."/>
            <person name="Chaudhuri R.R."/>
            <person name="La Ragione R."/>
            <person name="Hildebrand F."/>
            <person name="Pallen M.J."/>
        </authorList>
    </citation>
    <scope>NUCLEOTIDE SEQUENCE</scope>
    <source>
        <strain evidence="8">ChiSjej1B19-8411</strain>
    </source>
</reference>
<organism evidence="8 9">
    <name type="scientific">Candidatus Blautia gallistercoris</name>
    <dbReference type="NCBI Taxonomy" id="2838490"/>
    <lineage>
        <taxon>Bacteria</taxon>
        <taxon>Bacillati</taxon>
        <taxon>Bacillota</taxon>
        <taxon>Clostridia</taxon>
        <taxon>Lachnospirales</taxon>
        <taxon>Lachnospiraceae</taxon>
        <taxon>Blautia</taxon>
    </lineage>
</organism>
<evidence type="ECO:0000256" key="5">
    <source>
        <dbReference type="ARBA" id="ARBA00023163"/>
    </source>
</evidence>
<feature type="domain" description="NusB/RsmB/TIM44" evidence="7">
    <location>
        <begin position="5"/>
        <end position="131"/>
    </location>
</feature>
<evidence type="ECO:0000256" key="3">
    <source>
        <dbReference type="ARBA" id="ARBA00022884"/>
    </source>
</evidence>
<dbReference type="PANTHER" id="PTHR11078">
    <property type="entry name" value="N UTILIZATION SUBSTANCE PROTEIN B-RELATED"/>
    <property type="match status" value="1"/>
</dbReference>
<dbReference type="Proteomes" id="UP000886817">
    <property type="component" value="Unassembled WGS sequence"/>
</dbReference>
<dbReference type="Pfam" id="PF01029">
    <property type="entry name" value="NusB"/>
    <property type="match status" value="1"/>
</dbReference>
<dbReference type="HAMAP" id="MF_00073">
    <property type="entry name" value="NusB"/>
    <property type="match status" value="1"/>
</dbReference>
<protein>
    <recommendedName>
        <fullName evidence="6">Transcription antitermination protein NusB</fullName>
    </recommendedName>
    <alternativeName>
        <fullName evidence="6">Antitermination factor NusB</fullName>
    </alternativeName>
</protein>
<dbReference type="InterPro" id="IPR006027">
    <property type="entry name" value="NusB_RsmB_TIM44"/>
</dbReference>
<sequence length="136" mass="15862">MGRRELREHIFKLLFMYQFNETEEMPQQLSLYFEGLPELKEKDQQYMQGKYQHIVEKIPVIDEEINQVSKGWKTRRMGRVDLTVLRLAVYEMKYDEDVPVKVAINEAVELAKEFGGDESAGFINGILGRIAETCNA</sequence>
<evidence type="ECO:0000313" key="9">
    <source>
        <dbReference type="Proteomes" id="UP000886817"/>
    </source>
</evidence>
<accession>A0A9D1WHL5</accession>
<evidence type="ECO:0000256" key="2">
    <source>
        <dbReference type="ARBA" id="ARBA00022814"/>
    </source>
</evidence>
<dbReference type="EMBL" id="DXEX01000115">
    <property type="protein sequence ID" value="HIX59068.1"/>
    <property type="molecule type" value="Genomic_DNA"/>
</dbReference>
<dbReference type="NCBIfam" id="TIGR01951">
    <property type="entry name" value="nusB"/>
    <property type="match status" value="1"/>
</dbReference>
<evidence type="ECO:0000256" key="1">
    <source>
        <dbReference type="ARBA" id="ARBA00005952"/>
    </source>
</evidence>
<gene>
    <name evidence="6 8" type="primary">nusB</name>
    <name evidence="8" type="ORF">IAA45_05045</name>
</gene>
<dbReference type="PANTHER" id="PTHR11078:SF3">
    <property type="entry name" value="ANTITERMINATION NUSB DOMAIN-CONTAINING PROTEIN"/>
    <property type="match status" value="1"/>
</dbReference>
<dbReference type="InterPro" id="IPR035926">
    <property type="entry name" value="NusB-like_sf"/>
</dbReference>
<dbReference type="GO" id="GO:0005829">
    <property type="term" value="C:cytosol"/>
    <property type="evidence" value="ECO:0007669"/>
    <property type="project" value="TreeGrafter"/>
</dbReference>
<dbReference type="Gene3D" id="1.10.940.10">
    <property type="entry name" value="NusB-like"/>
    <property type="match status" value="1"/>
</dbReference>
<keyword evidence="5 6" id="KW-0804">Transcription</keyword>
<comment type="function">
    <text evidence="6">Involved in transcription antitermination. Required for transcription of ribosomal RNA (rRNA) genes. Binds specifically to the boxA antiterminator sequence of the ribosomal RNA (rrn) operons.</text>
</comment>
<evidence type="ECO:0000256" key="6">
    <source>
        <dbReference type="HAMAP-Rule" id="MF_00073"/>
    </source>
</evidence>
<comment type="caution">
    <text evidence="8">The sequence shown here is derived from an EMBL/GenBank/DDBJ whole genome shotgun (WGS) entry which is preliminary data.</text>
</comment>
<name>A0A9D1WHL5_9FIRM</name>
<dbReference type="GO" id="GO:0003723">
    <property type="term" value="F:RNA binding"/>
    <property type="evidence" value="ECO:0007669"/>
    <property type="project" value="UniProtKB-UniRule"/>
</dbReference>
<reference evidence="8" key="2">
    <citation type="submission" date="2021-04" db="EMBL/GenBank/DDBJ databases">
        <authorList>
            <person name="Gilroy R."/>
        </authorList>
    </citation>
    <scope>NUCLEOTIDE SEQUENCE</scope>
    <source>
        <strain evidence="8">ChiSjej1B19-8411</strain>
    </source>
</reference>
<evidence type="ECO:0000259" key="7">
    <source>
        <dbReference type="Pfam" id="PF01029"/>
    </source>
</evidence>
<keyword evidence="3 6" id="KW-0694">RNA-binding</keyword>
<dbReference type="SUPFAM" id="SSF48013">
    <property type="entry name" value="NusB-like"/>
    <property type="match status" value="1"/>
</dbReference>
<dbReference type="GO" id="GO:0031564">
    <property type="term" value="P:transcription antitermination"/>
    <property type="evidence" value="ECO:0007669"/>
    <property type="project" value="UniProtKB-KW"/>
</dbReference>
<dbReference type="InterPro" id="IPR011605">
    <property type="entry name" value="NusB_fam"/>
</dbReference>
<proteinExistence type="inferred from homology"/>
<evidence type="ECO:0000256" key="4">
    <source>
        <dbReference type="ARBA" id="ARBA00023015"/>
    </source>
</evidence>
<dbReference type="GO" id="GO:0006353">
    <property type="term" value="P:DNA-templated transcription termination"/>
    <property type="evidence" value="ECO:0007669"/>
    <property type="project" value="UniProtKB-UniRule"/>
</dbReference>
<evidence type="ECO:0000313" key="8">
    <source>
        <dbReference type="EMBL" id="HIX59068.1"/>
    </source>
</evidence>
<comment type="similarity">
    <text evidence="1 6">Belongs to the NusB family.</text>
</comment>
<keyword evidence="2 6" id="KW-0889">Transcription antitermination</keyword>
<keyword evidence="4 6" id="KW-0805">Transcription regulation</keyword>
<dbReference type="AlphaFoldDB" id="A0A9D1WHL5"/>